<dbReference type="InterPro" id="IPR000192">
    <property type="entry name" value="Aminotrans_V_dom"/>
</dbReference>
<keyword evidence="8" id="KW-0411">Iron-sulfur</keyword>
<dbReference type="GO" id="GO:0051536">
    <property type="term" value="F:iron-sulfur cluster binding"/>
    <property type="evidence" value="ECO:0007669"/>
    <property type="project" value="UniProtKB-KW"/>
</dbReference>
<feature type="domain" description="Aminotransferase class V" evidence="11">
    <location>
        <begin position="4"/>
        <end position="174"/>
    </location>
</feature>
<evidence type="ECO:0000313" key="13">
    <source>
        <dbReference type="Proteomes" id="UP000178367"/>
    </source>
</evidence>
<dbReference type="InterPro" id="IPR016454">
    <property type="entry name" value="Cysteine_dSase"/>
</dbReference>
<evidence type="ECO:0000256" key="7">
    <source>
        <dbReference type="ARBA" id="ARBA00023004"/>
    </source>
</evidence>
<keyword evidence="7" id="KW-0408">Iron</keyword>
<dbReference type="Gene3D" id="3.90.1150.10">
    <property type="entry name" value="Aspartate Aminotransferase, domain 1"/>
    <property type="match status" value="1"/>
</dbReference>
<dbReference type="InterPro" id="IPR015422">
    <property type="entry name" value="PyrdxlP-dep_Trfase_small"/>
</dbReference>
<comment type="catalytic activity">
    <reaction evidence="9">
        <text>(sulfur carrier)-H + L-cysteine = (sulfur carrier)-SH + L-alanine</text>
        <dbReference type="Rhea" id="RHEA:43892"/>
        <dbReference type="Rhea" id="RHEA-COMP:14737"/>
        <dbReference type="Rhea" id="RHEA-COMP:14739"/>
        <dbReference type="ChEBI" id="CHEBI:29917"/>
        <dbReference type="ChEBI" id="CHEBI:35235"/>
        <dbReference type="ChEBI" id="CHEBI:57972"/>
        <dbReference type="ChEBI" id="CHEBI:64428"/>
        <dbReference type="EC" id="2.8.1.7"/>
    </reaction>
</comment>
<name>A0A1F5SL82_9BACT</name>
<keyword evidence="6" id="KW-0663">Pyridoxal phosphate</keyword>
<gene>
    <name evidence="12" type="ORF">A2227_02330</name>
</gene>
<dbReference type="PANTHER" id="PTHR11601:SF34">
    <property type="entry name" value="CYSTEINE DESULFURASE"/>
    <property type="match status" value="1"/>
</dbReference>
<dbReference type="PANTHER" id="PTHR11601">
    <property type="entry name" value="CYSTEINE DESULFURYLASE FAMILY MEMBER"/>
    <property type="match status" value="1"/>
</dbReference>
<dbReference type="Pfam" id="PF00266">
    <property type="entry name" value="Aminotran_5"/>
    <property type="match status" value="2"/>
</dbReference>
<dbReference type="GO" id="GO:0031071">
    <property type="term" value="F:cysteine desulfurase activity"/>
    <property type="evidence" value="ECO:0007669"/>
    <property type="project" value="UniProtKB-EC"/>
</dbReference>
<dbReference type="GO" id="GO:0046872">
    <property type="term" value="F:metal ion binding"/>
    <property type="evidence" value="ECO:0007669"/>
    <property type="project" value="UniProtKB-KW"/>
</dbReference>
<organism evidence="12 13">
    <name type="scientific">Candidatus Falkowbacteria bacterium RIFOXYA2_FULL_47_19</name>
    <dbReference type="NCBI Taxonomy" id="1797994"/>
    <lineage>
        <taxon>Bacteria</taxon>
        <taxon>Candidatus Falkowiibacteriota</taxon>
    </lineage>
</organism>
<reference evidence="12 13" key="1">
    <citation type="journal article" date="2016" name="Nat. Commun.">
        <title>Thousands of microbial genomes shed light on interconnected biogeochemical processes in an aquifer system.</title>
        <authorList>
            <person name="Anantharaman K."/>
            <person name="Brown C.T."/>
            <person name="Hug L.A."/>
            <person name="Sharon I."/>
            <person name="Castelle C.J."/>
            <person name="Probst A.J."/>
            <person name="Thomas B.C."/>
            <person name="Singh A."/>
            <person name="Wilkins M.J."/>
            <person name="Karaoz U."/>
            <person name="Brodie E.L."/>
            <person name="Williams K.H."/>
            <person name="Hubbard S.S."/>
            <person name="Banfield J.F."/>
        </authorList>
    </citation>
    <scope>NUCLEOTIDE SEQUENCE [LARGE SCALE GENOMIC DNA]</scope>
</reference>
<dbReference type="STRING" id="1797994.A2227_02330"/>
<evidence type="ECO:0000256" key="9">
    <source>
        <dbReference type="ARBA" id="ARBA00050776"/>
    </source>
</evidence>
<dbReference type="EC" id="2.8.1.7" evidence="3"/>
<keyword evidence="4" id="KW-0808">Transferase</keyword>
<comment type="similarity">
    <text evidence="2">Belongs to the class-V pyridoxal-phosphate-dependent aminotransferase family. NifS/IscS subfamily.</text>
</comment>
<dbReference type="PROSITE" id="PS00595">
    <property type="entry name" value="AA_TRANSFER_CLASS_5"/>
    <property type="match status" value="1"/>
</dbReference>
<comment type="caution">
    <text evidence="12">The sequence shown here is derived from an EMBL/GenBank/DDBJ whole genome shotgun (WGS) entry which is preliminary data.</text>
</comment>
<evidence type="ECO:0000256" key="3">
    <source>
        <dbReference type="ARBA" id="ARBA00012239"/>
    </source>
</evidence>
<evidence type="ECO:0000256" key="5">
    <source>
        <dbReference type="ARBA" id="ARBA00022723"/>
    </source>
</evidence>
<dbReference type="InterPro" id="IPR020578">
    <property type="entry name" value="Aminotrans_V_PyrdxlP_BS"/>
</dbReference>
<evidence type="ECO:0000259" key="11">
    <source>
        <dbReference type="Pfam" id="PF00266"/>
    </source>
</evidence>
<dbReference type="InterPro" id="IPR015421">
    <property type="entry name" value="PyrdxlP-dep_Trfase_major"/>
</dbReference>
<comment type="cofactor">
    <cofactor evidence="1 10">
        <name>pyridoxal 5'-phosphate</name>
        <dbReference type="ChEBI" id="CHEBI:597326"/>
    </cofactor>
</comment>
<feature type="domain" description="Aminotransferase class V" evidence="11">
    <location>
        <begin position="197"/>
        <end position="393"/>
    </location>
</feature>
<dbReference type="InterPro" id="IPR015424">
    <property type="entry name" value="PyrdxlP-dep_Trfase"/>
</dbReference>
<dbReference type="AlphaFoldDB" id="A0A1F5SL82"/>
<keyword evidence="5" id="KW-0479">Metal-binding</keyword>
<dbReference type="Proteomes" id="UP000178367">
    <property type="component" value="Unassembled WGS sequence"/>
</dbReference>
<dbReference type="Gene3D" id="1.10.260.50">
    <property type="match status" value="1"/>
</dbReference>
<evidence type="ECO:0000256" key="10">
    <source>
        <dbReference type="RuleBase" id="RU004504"/>
    </source>
</evidence>
<accession>A0A1F5SL82</accession>
<evidence type="ECO:0000256" key="1">
    <source>
        <dbReference type="ARBA" id="ARBA00001933"/>
    </source>
</evidence>
<evidence type="ECO:0000256" key="2">
    <source>
        <dbReference type="ARBA" id="ARBA00006490"/>
    </source>
</evidence>
<dbReference type="SUPFAM" id="SSF53383">
    <property type="entry name" value="PLP-dependent transferases"/>
    <property type="match status" value="1"/>
</dbReference>
<dbReference type="PIRSF" id="PIRSF005572">
    <property type="entry name" value="NifS"/>
    <property type="match status" value="1"/>
</dbReference>
<evidence type="ECO:0000256" key="6">
    <source>
        <dbReference type="ARBA" id="ARBA00022898"/>
    </source>
</evidence>
<proteinExistence type="inferred from homology"/>
<protein>
    <recommendedName>
        <fullName evidence="3">cysteine desulfurase</fullName>
        <ecNumber evidence="3">2.8.1.7</ecNumber>
    </recommendedName>
</protein>
<evidence type="ECO:0000313" key="12">
    <source>
        <dbReference type="EMBL" id="OGF27434.1"/>
    </source>
</evidence>
<evidence type="ECO:0000256" key="8">
    <source>
        <dbReference type="ARBA" id="ARBA00023014"/>
    </source>
</evidence>
<dbReference type="EMBL" id="MFGB01000008">
    <property type="protein sequence ID" value="OGF27434.1"/>
    <property type="molecule type" value="Genomic_DNA"/>
</dbReference>
<evidence type="ECO:0000256" key="4">
    <source>
        <dbReference type="ARBA" id="ARBA00022679"/>
    </source>
</evidence>
<sequence length="413" mass="45636">MSKIYLDHSATTPVEKSVMDAMMPYFREIYGNPSSIHSFGQEAMAGVDKARTEVAKFLNAEPGEIIFTSGATESDNLAVKGVIKALRQKTKNPRPMHVITSLVEHDAVLKPCMELEKEGVEVTYIKVKPNGVVDLEHFKESLKDNTILVSIMWVNSEVGAVMPIREIGKIIRKRNEERERNWKKLGPKERGERPEPVYFHTDATQAVNFFSCDVKWNYIDLLSLSGHKIYGPKGVGALYRRTGVPLSVLQNGGHQENGLRSGTLNTPGIVGLGAAIAALDKESQEKNNKKIVVLRDLFVDGVIKNVPDAVLNTDRKNSTPSHAHFSFLGVEGESILMSLDLSGIAVSTGSACASGSLKASHVLIAMGIKVEVAHNSIRFTFGKHNTEDEIRRVIDELPPIIKRLRDMNPLYKK</sequence>
<dbReference type="Gene3D" id="3.40.640.10">
    <property type="entry name" value="Type I PLP-dependent aspartate aminotransferase-like (Major domain)"/>
    <property type="match status" value="1"/>
</dbReference>